<feature type="signal peptide" evidence="1">
    <location>
        <begin position="1"/>
        <end position="18"/>
    </location>
</feature>
<keyword evidence="1" id="KW-0732">Signal</keyword>
<reference evidence="2" key="1">
    <citation type="submission" date="2019-01" db="EMBL/GenBank/DDBJ databases">
        <title>Draft genome sequences of three monokaryotic isolates of the white-rot basidiomycete fungus Dichomitus squalens.</title>
        <authorList>
            <consortium name="DOE Joint Genome Institute"/>
            <person name="Lopez S.C."/>
            <person name="Andreopoulos B."/>
            <person name="Pangilinan J."/>
            <person name="Lipzen A."/>
            <person name="Riley R."/>
            <person name="Ahrendt S."/>
            <person name="Ng V."/>
            <person name="Barry K."/>
            <person name="Daum C."/>
            <person name="Grigoriev I.V."/>
            <person name="Hilden K.S."/>
            <person name="Makela M.R."/>
            <person name="de Vries R.P."/>
        </authorList>
    </citation>
    <scope>NUCLEOTIDE SEQUENCE [LARGE SCALE GENOMIC DNA]</scope>
    <source>
        <strain evidence="2">OM18370.1</strain>
    </source>
</reference>
<gene>
    <name evidence="2" type="ORF">BD311DRAFT_763519</name>
</gene>
<evidence type="ECO:0000256" key="1">
    <source>
        <dbReference type="SAM" id="SignalP"/>
    </source>
</evidence>
<dbReference type="Proteomes" id="UP000292957">
    <property type="component" value="Unassembled WGS sequence"/>
</dbReference>
<accession>A0A4Q9MIA6</accession>
<organism evidence="2">
    <name type="scientific">Dichomitus squalens</name>
    <dbReference type="NCBI Taxonomy" id="114155"/>
    <lineage>
        <taxon>Eukaryota</taxon>
        <taxon>Fungi</taxon>
        <taxon>Dikarya</taxon>
        <taxon>Basidiomycota</taxon>
        <taxon>Agaricomycotina</taxon>
        <taxon>Agaricomycetes</taxon>
        <taxon>Polyporales</taxon>
        <taxon>Polyporaceae</taxon>
        <taxon>Dichomitus</taxon>
    </lineage>
</organism>
<protein>
    <submittedName>
        <fullName evidence="2">Uncharacterized protein</fullName>
    </submittedName>
</protein>
<sequence>MRSGLIFLSLAFGLVASGAPEYASPAQTTTMIGVAAESAKNIATTATTQSADPAAGIFWQKGVRMRISEKYGN</sequence>
<evidence type="ECO:0000313" key="2">
    <source>
        <dbReference type="EMBL" id="TBU25892.1"/>
    </source>
</evidence>
<dbReference type="EMBL" id="ML143453">
    <property type="protein sequence ID" value="TBU25892.1"/>
    <property type="molecule type" value="Genomic_DNA"/>
</dbReference>
<dbReference type="AlphaFoldDB" id="A0A4Q9MIA6"/>
<name>A0A4Q9MIA6_9APHY</name>
<proteinExistence type="predicted"/>
<feature type="chain" id="PRO_5020809380" evidence="1">
    <location>
        <begin position="19"/>
        <end position="73"/>
    </location>
</feature>